<name>A0A6J4PSS6_9ACTN</name>
<dbReference type="GO" id="GO:0015379">
    <property type="term" value="F:potassium:chloride symporter activity"/>
    <property type="evidence" value="ECO:0007669"/>
    <property type="project" value="InterPro"/>
</dbReference>
<keyword evidence="3" id="KW-0813">Transport</keyword>
<evidence type="ECO:0000256" key="9">
    <source>
        <dbReference type="ARBA" id="ARBA00022989"/>
    </source>
</evidence>
<evidence type="ECO:0000256" key="4">
    <source>
        <dbReference type="ARBA" id="ARBA00022475"/>
    </source>
</evidence>
<dbReference type="AlphaFoldDB" id="A0A6J4PSS6"/>
<feature type="transmembrane region" description="Helical" evidence="13">
    <location>
        <begin position="181"/>
        <end position="202"/>
    </location>
</feature>
<feature type="transmembrane region" description="Helical" evidence="13">
    <location>
        <begin position="455"/>
        <end position="479"/>
    </location>
</feature>
<sequence length="481" mass="50660">MHPRVISNALGALLAAGGAAMLLPAAYSFLSADGHIATFGLPALGALVLGAALFFPTRDPGAYVSGRDVFLIVVLGWIGVASLGSLPFILSGLMSPIDAFFESMAGFTTTGASTVRTPEEVASSLLLWRSLTQWAGGIGIVVLFVAVAPLVGFGAAQLYSAELATPLPERLTPRIRNTAKILAYVYGALTLGGFAALLLAGIGPFDALNHSLTTVSTGGFSTRSDSIAAFDSWAVELAVTLGMVLSGANFALYFHLVRGQTGRVIGNRELLAYLGIIATGTILMTAALYAFDYRDSLVLAFREALFQTASFLTGTAFTTADWSLWDPLSQGLLMLFMLIGGMAGSTSGGLKVIRAVLLARHASQEVFRMVHPQAVTPLKLGDRVVPERFRAAFLGFFFVYVATMVGGTLLIALHGIPLEAAFGSIFACLNITGTALDPVGSADFYASLPASAKGILTFFMLLGRLELFTVLVLLTPAFWRH</sequence>
<reference evidence="14" key="1">
    <citation type="submission" date="2020-02" db="EMBL/GenBank/DDBJ databases">
        <authorList>
            <person name="Meier V. D."/>
        </authorList>
    </citation>
    <scope>NUCLEOTIDE SEQUENCE</scope>
    <source>
        <strain evidence="14">AVDCRST_MAG37</strain>
    </source>
</reference>
<feature type="transmembrane region" description="Helical" evidence="13">
    <location>
        <begin position="332"/>
        <end position="353"/>
    </location>
</feature>
<feature type="transmembrane region" description="Helical" evidence="13">
    <location>
        <begin position="393"/>
        <end position="416"/>
    </location>
</feature>
<keyword evidence="8 12" id="KW-0630">Potassium</keyword>
<dbReference type="EMBL" id="CADCVD010000007">
    <property type="protein sequence ID" value="CAA9424328.1"/>
    <property type="molecule type" value="Genomic_DNA"/>
</dbReference>
<feature type="binding site" evidence="12">
    <location>
        <position position="110"/>
    </location>
    <ligand>
        <name>K(+)</name>
        <dbReference type="ChEBI" id="CHEBI:29103"/>
    </ligand>
</feature>
<comment type="subcellular location">
    <subcellularLocation>
        <location evidence="1">Cell inner membrane</location>
        <topology evidence="1">Multi-pass membrane protein</topology>
    </subcellularLocation>
</comment>
<feature type="binding site" evidence="12">
    <location>
        <position position="218"/>
    </location>
    <ligand>
        <name>K(+)</name>
        <dbReference type="ChEBI" id="CHEBI:29103"/>
    </ligand>
</feature>
<feature type="transmembrane region" description="Helical" evidence="13">
    <location>
        <begin position="69"/>
        <end position="90"/>
    </location>
</feature>
<dbReference type="GO" id="GO:0046872">
    <property type="term" value="F:metal ion binding"/>
    <property type="evidence" value="ECO:0007669"/>
    <property type="project" value="UniProtKB-KW"/>
</dbReference>
<keyword evidence="9 13" id="KW-1133">Transmembrane helix</keyword>
<keyword evidence="6" id="KW-0633">Potassium transport</keyword>
<comment type="similarity">
    <text evidence="2">Belongs to the TrkH potassium transport family.</text>
</comment>
<gene>
    <name evidence="14" type="ORF">AVDCRST_MAG37-151</name>
</gene>
<evidence type="ECO:0000256" key="11">
    <source>
        <dbReference type="ARBA" id="ARBA00023136"/>
    </source>
</evidence>
<keyword evidence="12" id="KW-0479">Metal-binding</keyword>
<feature type="transmembrane region" description="Helical" evidence="13">
    <location>
        <begin position="12"/>
        <end position="30"/>
    </location>
</feature>
<dbReference type="PANTHER" id="PTHR32024:SF2">
    <property type="entry name" value="TRK SYSTEM POTASSIUM UPTAKE PROTEIN TRKG-RELATED"/>
    <property type="match status" value="1"/>
</dbReference>
<dbReference type="PANTHER" id="PTHR32024">
    <property type="entry name" value="TRK SYSTEM POTASSIUM UPTAKE PROTEIN TRKG-RELATED"/>
    <property type="match status" value="1"/>
</dbReference>
<dbReference type="Pfam" id="PF02386">
    <property type="entry name" value="TrkH"/>
    <property type="match status" value="2"/>
</dbReference>
<dbReference type="InterPro" id="IPR004772">
    <property type="entry name" value="TrkH"/>
</dbReference>
<keyword evidence="5" id="KW-0997">Cell inner membrane</keyword>
<feature type="binding site" evidence="12">
    <location>
        <position position="315"/>
    </location>
    <ligand>
        <name>K(+)</name>
        <dbReference type="ChEBI" id="CHEBI:29103"/>
    </ligand>
</feature>
<evidence type="ECO:0000313" key="14">
    <source>
        <dbReference type="EMBL" id="CAA9424328.1"/>
    </source>
</evidence>
<evidence type="ECO:0000256" key="7">
    <source>
        <dbReference type="ARBA" id="ARBA00022692"/>
    </source>
</evidence>
<protein>
    <submittedName>
        <fullName evidence="14">Trk potassium uptake system protein TrkH</fullName>
    </submittedName>
</protein>
<feature type="binding site" evidence="12">
    <location>
        <position position="109"/>
    </location>
    <ligand>
        <name>K(+)</name>
        <dbReference type="ChEBI" id="CHEBI:29103"/>
    </ligand>
</feature>
<feature type="transmembrane region" description="Helical" evidence="13">
    <location>
        <begin position="233"/>
        <end position="258"/>
    </location>
</feature>
<evidence type="ECO:0000256" key="3">
    <source>
        <dbReference type="ARBA" id="ARBA00022448"/>
    </source>
</evidence>
<keyword evidence="10" id="KW-0406">Ion transport</keyword>
<organism evidence="14">
    <name type="scientific">uncultured Rubrobacteraceae bacterium</name>
    <dbReference type="NCBI Taxonomy" id="349277"/>
    <lineage>
        <taxon>Bacteria</taxon>
        <taxon>Bacillati</taxon>
        <taxon>Actinomycetota</taxon>
        <taxon>Rubrobacteria</taxon>
        <taxon>Rubrobacterales</taxon>
        <taxon>Rubrobacteraceae</taxon>
        <taxon>environmental samples</taxon>
    </lineage>
</organism>
<evidence type="ECO:0000256" key="12">
    <source>
        <dbReference type="PIRSR" id="PIRSR006247-1"/>
    </source>
</evidence>
<accession>A0A6J4PSS6</accession>
<feature type="transmembrane region" description="Helical" evidence="13">
    <location>
        <begin position="134"/>
        <end position="160"/>
    </location>
</feature>
<keyword evidence="4" id="KW-1003">Cell membrane</keyword>
<dbReference type="InterPro" id="IPR003445">
    <property type="entry name" value="Cat_transpt"/>
</dbReference>
<proteinExistence type="inferred from homology"/>
<feature type="transmembrane region" description="Helical" evidence="13">
    <location>
        <begin position="36"/>
        <end position="57"/>
    </location>
</feature>
<evidence type="ECO:0000256" key="6">
    <source>
        <dbReference type="ARBA" id="ARBA00022538"/>
    </source>
</evidence>
<dbReference type="PIRSF" id="PIRSF006247">
    <property type="entry name" value="TrkH"/>
    <property type="match status" value="1"/>
</dbReference>
<evidence type="ECO:0000256" key="8">
    <source>
        <dbReference type="ARBA" id="ARBA00022958"/>
    </source>
</evidence>
<evidence type="ECO:0000256" key="5">
    <source>
        <dbReference type="ARBA" id="ARBA00022519"/>
    </source>
</evidence>
<dbReference type="GO" id="GO:0005886">
    <property type="term" value="C:plasma membrane"/>
    <property type="evidence" value="ECO:0007669"/>
    <property type="project" value="UniProtKB-SubCell"/>
</dbReference>
<evidence type="ECO:0000256" key="13">
    <source>
        <dbReference type="SAM" id="Phobius"/>
    </source>
</evidence>
<evidence type="ECO:0000256" key="1">
    <source>
        <dbReference type="ARBA" id="ARBA00004429"/>
    </source>
</evidence>
<keyword evidence="7 13" id="KW-0812">Transmembrane</keyword>
<keyword evidence="11 13" id="KW-0472">Membrane</keyword>
<feature type="transmembrane region" description="Helical" evidence="13">
    <location>
        <begin position="270"/>
        <end position="291"/>
    </location>
</feature>
<evidence type="ECO:0000256" key="2">
    <source>
        <dbReference type="ARBA" id="ARBA00009137"/>
    </source>
</evidence>
<evidence type="ECO:0000256" key="10">
    <source>
        <dbReference type="ARBA" id="ARBA00023065"/>
    </source>
</evidence>